<keyword evidence="3" id="KW-1185">Reference proteome</keyword>
<dbReference type="GO" id="GO:0016491">
    <property type="term" value="F:oxidoreductase activity"/>
    <property type="evidence" value="ECO:0007669"/>
    <property type="project" value="InterPro"/>
</dbReference>
<dbReference type="RefSeq" id="WP_171242182.1">
    <property type="nucleotide sequence ID" value="NZ_JABEPQ010000001.1"/>
</dbReference>
<dbReference type="AlphaFoldDB" id="A0A849HCH8"/>
<dbReference type="InterPro" id="IPR005025">
    <property type="entry name" value="FMN_Rdtase-like_dom"/>
</dbReference>
<name>A0A849HCH8_9MICO</name>
<evidence type="ECO:0000313" key="3">
    <source>
        <dbReference type="Proteomes" id="UP000588586"/>
    </source>
</evidence>
<feature type="domain" description="NADPH-dependent FMN reductase-like" evidence="1">
    <location>
        <begin position="15"/>
        <end position="159"/>
    </location>
</feature>
<protein>
    <submittedName>
        <fullName evidence="2">Flavodoxin</fullName>
    </submittedName>
</protein>
<organism evidence="2 3">
    <name type="scientific">Knoellia koreensis</name>
    <dbReference type="NCBI Taxonomy" id="2730921"/>
    <lineage>
        <taxon>Bacteria</taxon>
        <taxon>Bacillati</taxon>
        <taxon>Actinomycetota</taxon>
        <taxon>Actinomycetes</taxon>
        <taxon>Micrococcales</taxon>
        <taxon>Intrasporangiaceae</taxon>
        <taxon>Knoellia</taxon>
    </lineage>
</organism>
<comment type="caution">
    <text evidence="2">The sequence shown here is derived from an EMBL/GenBank/DDBJ whole genome shotgun (WGS) entry which is preliminary data.</text>
</comment>
<dbReference type="Proteomes" id="UP000588586">
    <property type="component" value="Unassembled WGS sequence"/>
</dbReference>
<dbReference type="EMBL" id="JABEPQ010000001">
    <property type="protein sequence ID" value="NNM45118.1"/>
    <property type="molecule type" value="Genomic_DNA"/>
</dbReference>
<dbReference type="InterPro" id="IPR029039">
    <property type="entry name" value="Flavoprotein-like_sf"/>
</dbReference>
<reference evidence="2 3" key="1">
    <citation type="submission" date="2020-04" db="EMBL/GenBank/DDBJ databases">
        <title>Knoellia sp. isolate from air conditioner.</title>
        <authorList>
            <person name="Chea S."/>
            <person name="Kim D.-U."/>
        </authorList>
    </citation>
    <scope>NUCLEOTIDE SEQUENCE [LARGE SCALE GENOMIC DNA]</scope>
    <source>
        <strain evidence="2 3">DB2414S</strain>
    </source>
</reference>
<dbReference type="Pfam" id="PF03358">
    <property type="entry name" value="FMN_red"/>
    <property type="match status" value="1"/>
</dbReference>
<accession>A0A849HCH8</accession>
<proteinExistence type="predicted"/>
<dbReference type="Gene3D" id="3.40.50.360">
    <property type="match status" value="1"/>
</dbReference>
<sequence>MTPTSQDAEDQPLRALALTCSLKPSPAPSSTELLARQVLDALGGHGVTCSVVRAVDYDIRPGVEKDMGDGDAWPQLRAQLLESDILVLATPTWLGQHSSVAQRILERLDAELSETDDQGRPLTFGKVAVAVVVGNEDGAHHITGILYQSLSDVGFTIPAQGVTYWNGVAMGKTDYQDLDRTPKSTAGTTATAAANAAHLARLLRGNSYPAIA</sequence>
<evidence type="ECO:0000313" key="2">
    <source>
        <dbReference type="EMBL" id="NNM45118.1"/>
    </source>
</evidence>
<evidence type="ECO:0000259" key="1">
    <source>
        <dbReference type="Pfam" id="PF03358"/>
    </source>
</evidence>
<gene>
    <name evidence="2" type="ORF">HJG52_03745</name>
</gene>
<dbReference type="SUPFAM" id="SSF52218">
    <property type="entry name" value="Flavoproteins"/>
    <property type="match status" value="1"/>
</dbReference>